<dbReference type="EMBL" id="JACGLT010000003">
    <property type="protein sequence ID" value="MBA6152038.1"/>
    <property type="molecule type" value="Genomic_DNA"/>
</dbReference>
<comment type="caution">
    <text evidence="3">The sequence shown here is derived from an EMBL/GenBank/DDBJ whole genome shotgun (WGS) entry which is preliminary data.</text>
</comment>
<dbReference type="SMART" id="SM00448">
    <property type="entry name" value="REC"/>
    <property type="match status" value="1"/>
</dbReference>
<evidence type="ECO:0000259" key="2">
    <source>
        <dbReference type="PROSITE" id="PS50110"/>
    </source>
</evidence>
<protein>
    <submittedName>
        <fullName evidence="3">Response regulator</fullName>
    </submittedName>
</protein>
<dbReference type="SUPFAM" id="SSF52172">
    <property type="entry name" value="CheY-like"/>
    <property type="match status" value="1"/>
</dbReference>
<keyword evidence="1" id="KW-0597">Phosphoprotein</keyword>
<dbReference type="GO" id="GO:0000160">
    <property type="term" value="P:phosphorelay signal transduction system"/>
    <property type="evidence" value="ECO:0007669"/>
    <property type="project" value="InterPro"/>
</dbReference>
<dbReference type="Proteomes" id="UP000541857">
    <property type="component" value="Unassembled WGS sequence"/>
</dbReference>
<dbReference type="PANTHER" id="PTHR44520:SF2">
    <property type="entry name" value="RESPONSE REGULATOR RCP1"/>
    <property type="match status" value="1"/>
</dbReference>
<evidence type="ECO:0000256" key="1">
    <source>
        <dbReference type="PROSITE-ProRule" id="PRU00169"/>
    </source>
</evidence>
<gene>
    <name evidence="3" type="ORF">H3Z82_04790</name>
</gene>
<dbReference type="InterPro" id="IPR052893">
    <property type="entry name" value="TCS_response_regulator"/>
</dbReference>
<proteinExistence type="predicted"/>
<keyword evidence="4" id="KW-1185">Reference proteome</keyword>
<evidence type="ECO:0000313" key="3">
    <source>
        <dbReference type="EMBL" id="MBA6152038.1"/>
    </source>
</evidence>
<dbReference type="PANTHER" id="PTHR44520">
    <property type="entry name" value="RESPONSE REGULATOR RCP1-RELATED"/>
    <property type="match status" value="1"/>
</dbReference>
<dbReference type="PROSITE" id="PS50110">
    <property type="entry name" value="RESPONSE_REGULATORY"/>
    <property type="match status" value="1"/>
</dbReference>
<name>A0A7W2R2X1_9FLAO</name>
<dbReference type="AlphaFoldDB" id="A0A7W2R2X1"/>
<dbReference type="Gene3D" id="3.40.50.2300">
    <property type="match status" value="1"/>
</dbReference>
<dbReference type="InterPro" id="IPR001789">
    <property type="entry name" value="Sig_transdc_resp-reg_receiver"/>
</dbReference>
<dbReference type="RefSeq" id="WP_182203112.1">
    <property type="nucleotide sequence ID" value="NZ_JACGLT010000003.1"/>
</dbReference>
<accession>A0A7W2R2X1</accession>
<organism evidence="3 4">
    <name type="scientific">Gelidibacter maritimus</name>
    <dbReference type="NCBI Taxonomy" id="2761487"/>
    <lineage>
        <taxon>Bacteria</taxon>
        <taxon>Pseudomonadati</taxon>
        <taxon>Bacteroidota</taxon>
        <taxon>Flavobacteriia</taxon>
        <taxon>Flavobacteriales</taxon>
        <taxon>Flavobacteriaceae</taxon>
        <taxon>Gelidibacter</taxon>
    </lineage>
</organism>
<reference evidence="3 4" key="1">
    <citation type="submission" date="2020-07" db="EMBL/GenBank/DDBJ databases">
        <title>Bacterium isolated from marine sediment.</title>
        <authorList>
            <person name="Shang D."/>
        </authorList>
    </citation>
    <scope>NUCLEOTIDE SEQUENCE [LARGE SCALE GENOMIC DNA]</scope>
    <source>
        <strain evidence="3 4">F6074</strain>
    </source>
</reference>
<dbReference type="Pfam" id="PF00072">
    <property type="entry name" value="Response_reg"/>
    <property type="match status" value="1"/>
</dbReference>
<evidence type="ECO:0000313" key="4">
    <source>
        <dbReference type="Proteomes" id="UP000541857"/>
    </source>
</evidence>
<feature type="domain" description="Response regulatory" evidence="2">
    <location>
        <begin position="7"/>
        <end position="128"/>
    </location>
</feature>
<sequence>MKNTKLHLLLADDDIDDCEFFRDAIDETYHACKLTVLNNGVELMEFLLSAPDHLPNLIFMDLNMPKKSGMECIAEIKASDSLSHIPIVIYSTSLDQTVVNNLYDMGAHHYIQKPAEFASIKSVIEKVVALFGNTTVKPPSREHFIIHP</sequence>
<feature type="modified residue" description="4-aspartylphosphate" evidence="1">
    <location>
        <position position="61"/>
    </location>
</feature>
<dbReference type="InterPro" id="IPR011006">
    <property type="entry name" value="CheY-like_superfamily"/>
</dbReference>